<dbReference type="AlphaFoldDB" id="A0A975Y0W2"/>
<sequence>MDPGAMEARLREAILTGGLCLHYQPVVDLSNGSMVGVEALARWQDAELGAVPPDEFIPLAESTGLIVELGRWVLDRACRQAASWPDDLVVSVNVSPVQLRDPMFVDDVKIALGDSGLGPERLCLEVTETAIVTDVADAAAVLRRVCDLGVQFALDDFGTGHSSLTLLRNLPLQTVKIDRSLIRRVATEAQDAVLVQLVIDAAHTLGLRVCAEGIEDLDQAQQLVSMGCDTAQGWLFGRPVPAPASGSPQTAGGSPLLATSTPAPVALSGSEDLVVVTDRDRRVTYVSASCRRMLGRMPSEVVGRPLGELLGDGHDEGPATLRVAHKDGTSRWLRGIVQPMHDASGDVREILCVLSDVTSTVDREKALADSEELFRSAFSGAPIGIALSDYEGRLLRVNPALAELLGRSVSELLRMNVADITHPDDLRNDALNLAEVRTGLVNQHRVFKRYVHADGGTLAVEVFAASVHTAEGEPYCVVAHVLPVPYAPSGT</sequence>
<dbReference type="Proteomes" id="UP000683575">
    <property type="component" value="Chromosome"/>
</dbReference>
<dbReference type="InterPro" id="IPR000700">
    <property type="entry name" value="PAS-assoc_C"/>
</dbReference>
<keyword evidence="6" id="KW-1185">Reference proteome</keyword>
<dbReference type="PROSITE" id="PS50883">
    <property type="entry name" value="EAL"/>
    <property type="match status" value="1"/>
</dbReference>
<dbReference type="CDD" id="cd00130">
    <property type="entry name" value="PAS"/>
    <property type="match status" value="2"/>
</dbReference>
<evidence type="ECO:0000259" key="3">
    <source>
        <dbReference type="PROSITE" id="PS50113"/>
    </source>
</evidence>
<dbReference type="InterPro" id="IPR000014">
    <property type="entry name" value="PAS"/>
</dbReference>
<dbReference type="Pfam" id="PF00563">
    <property type="entry name" value="EAL"/>
    <property type="match status" value="1"/>
</dbReference>
<dbReference type="CDD" id="cd01948">
    <property type="entry name" value="EAL"/>
    <property type="match status" value="1"/>
</dbReference>
<organism evidence="5 6">
    <name type="scientific">Nocardioides panacis</name>
    <dbReference type="NCBI Taxonomy" id="2849501"/>
    <lineage>
        <taxon>Bacteria</taxon>
        <taxon>Bacillati</taxon>
        <taxon>Actinomycetota</taxon>
        <taxon>Actinomycetes</taxon>
        <taxon>Propionibacteriales</taxon>
        <taxon>Nocardioidaceae</taxon>
        <taxon>Nocardioides</taxon>
    </lineage>
</organism>
<dbReference type="InterPro" id="IPR052155">
    <property type="entry name" value="Biofilm_reg_signaling"/>
</dbReference>
<evidence type="ECO:0000259" key="2">
    <source>
        <dbReference type="PROSITE" id="PS50112"/>
    </source>
</evidence>
<dbReference type="PROSITE" id="PS50113">
    <property type="entry name" value="PAC"/>
    <property type="match status" value="1"/>
</dbReference>
<dbReference type="SMART" id="SM00052">
    <property type="entry name" value="EAL"/>
    <property type="match status" value="1"/>
</dbReference>
<evidence type="ECO:0000313" key="6">
    <source>
        <dbReference type="Proteomes" id="UP000683575"/>
    </source>
</evidence>
<dbReference type="PANTHER" id="PTHR44757:SF2">
    <property type="entry name" value="BIOFILM ARCHITECTURE MAINTENANCE PROTEIN MBAA"/>
    <property type="match status" value="1"/>
</dbReference>
<feature type="region of interest" description="Disordered" evidence="1">
    <location>
        <begin position="239"/>
        <end position="258"/>
    </location>
</feature>
<proteinExistence type="predicted"/>
<dbReference type="KEGG" id="nps:KRR39_03190"/>
<dbReference type="InterPro" id="IPR013767">
    <property type="entry name" value="PAS_fold"/>
</dbReference>
<reference evidence="5" key="1">
    <citation type="submission" date="2021-06" db="EMBL/GenBank/DDBJ databases">
        <title>Complete genome sequence of Nocardioides sp. G188.</title>
        <authorList>
            <person name="Im W.-T."/>
        </authorList>
    </citation>
    <scope>NUCLEOTIDE SEQUENCE</scope>
    <source>
        <strain evidence="5">G188</strain>
    </source>
</reference>
<evidence type="ECO:0000313" key="5">
    <source>
        <dbReference type="EMBL" id="QWZ08872.1"/>
    </source>
</evidence>
<dbReference type="InterPro" id="IPR001610">
    <property type="entry name" value="PAC"/>
</dbReference>
<dbReference type="SMART" id="SM00091">
    <property type="entry name" value="PAS"/>
    <property type="match status" value="2"/>
</dbReference>
<dbReference type="RefSeq" id="WP_216940718.1">
    <property type="nucleotide sequence ID" value="NZ_CP077062.1"/>
</dbReference>
<gene>
    <name evidence="5" type="ORF">KRR39_03190</name>
</gene>
<feature type="domain" description="EAL" evidence="4">
    <location>
        <begin position="3"/>
        <end position="253"/>
    </location>
</feature>
<name>A0A975Y0W2_9ACTN</name>
<dbReference type="NCBIfam" id="TIGR00229">
    <property type="entry name" value="sensory_box"/>
    <property type="match status" value="2"/>
</dbReference>
<dbReference type="SMART" id="SM00086">
    <property type="entry name" value="PAC"/>
    <property type="match status" value="2"/>
</dbReference>
<protein>
    <submittedName>
        <fullName evidence="5">EAL domain-containing protein</fullName>
    </submittedName>
</protein>
<feature type="domain" description="PAC" evidence="3">
    <location>
        <begin position="317"/>
        <end position="369"/>
    </location>
</feature>
<dbReference type="Pfam" id="PF00989">
    <property type="entry name" value="PAS"/>
    <property type="match status" value="2"/>
</dbReference>
<feature type="domain" description="PAS" evidence="2">
    <location>
        <begin position="370"/>
        <end position="425"/>
    </location>
</feature>
<dbReference type="PANTHER" id="PTHR44757">
    <property type="entry name" value="DIGUANYLATE CYCLASE DGCP"/>
    <property type="match status" value="1"/>
</dbReference>
<dbReference type="InterPro" id="IPR001633">
    <property type="entry name" value="EAL_dom"/>
</dbReference>
<dbReference type="EMBL" id="CP077062">
    <property type="protein sequence ID" value="QWZ08872.1"/>
    <property type="molecule type" value="Genomic_DNA"/>
</dbReference>
<evidence type="ECO:0000259" key="4">
    <source>
        <dbReference type="PROSITE" id="PS50883"/>
    </source>
</evidence>
<accession>A0A975Y0W2</accession>
<dbReference type="GO" id="GO:0006355">
    <property type="term" value="P:regulation of DNA-templated transcription"/>
    <property type="evidence" value="ECO:0007669"/>
    <property type="project" value="InterPro"/>
</dbReference>
<evidence type="ECO:0000256" key="1">
    <source>
        <dbReference type="SAM" id="MobiDB-lite"/>
    </source>
</evidence>
<dbReference type="PROSITE" id="PS50112">
    <property type="entry name" value="PAS"/>
    <property type="match status" value="2"/>
</dbReference>
<feature type="domain" description="PAS" evidence="2">
    <location>
        <begin position="266"/>
        <end position="310"/>
    </location>
</feature>
<feature type="compositionally biased region" description="Polar residues" evidence="1">
    <location>
        <begin position="246"/>
        <end position="258"/>
    </location>
</feature>